<sequence length="166" mass="17934">MNCLGGIFYSNPTLCSAGCGMLPCAIQQLPQYCCVISAGIVNTCQDEKYFSVKSACDSTCSFPFSCSLLTNQYCCTINPDGNDIVSNAINTTTKIAIGCGVGGSILLILAIIGCYFCCCRPRKGQAQTMVIQNQPNMMQPVMYQQQLQPGAVQYQSQPTYGQKQLQ</sequence>
<organism evidence="2">
    <name type="scientific">Hexamita inflata</name>
    <dbReference type="NCBI Taxonomy" id="28002"/>
    <lineage>
        <taxon>Eukaryota</taxon>
        <taxon>Metamonada</taxon>
        <taxon>Diplomonadida</taxon>
        <taxon>Hexamitidae</taxon>
        <taxon>Hexamitinae</taxon>
        <taxon>Hexamita</taxon>
    </lineage>
</organism>
<dbReference type="EMBL" id="CAXDID020000017">
    <property type="protein sequence ID" value="CAL5984787.1"/>
    <property type="molecule type" value="Genomic_DNA"/>
</dbReference>
<accession>A0AA86RLE9</accession>
<name>A0AA86RLE9_9EUKA</name>
<comment type="caution">
    <text evidence="2">The sequence shown here is derived from an EMBL/GenBank/DDBJ whole genome shotgun (WGS) entry which is preliminary data.</text>
</comment>
<evidence type="ECO:0000313" key="2">
    <source>
        <dbReference type="EMBL" id="CAI9978862.1"/>
    </source>
</evidence>
<protein>
    <submittedName>
        <fullName evidence="3">Hypothetical_protein</fullName>
    </submittedName>
</protein>
<dbReference type="AlphaFoldDB" id="A0AA86RLE9"/>
<dbReference type="EMBL" id="CATOUU010001186">
    <property type="protein sequence ID" value="CAI9978862.1"/>
    <property type="molecule type" value="Genomic_DNA"/>
</dbReference>
<feature type="transmembrane region" description="Helical" evidence="1">
    <location>
        <begin position="95"/>
        <end position="118"/>
    </location>
</feature>
<keyword evidence="1" id="KW-0812">Transmembrane</keyword>
<reference evidence="2" key="1">
    <citation type="submission" date="2023-06" db="EMBL/GenBank/DDBJ databases">
        <authorList>
            <person name="Kurt Z."/>
        </authorList>
    </citation>
    <scope>NUCLEOTIDE SEQUENCE</scope>
</reference>
<evidence type="ECO:0000313" key="4">
    <source>
        <dbReference type="Proteomes" id="UP001642409"/>
    </source>
</evidence>
<proteinExistence type="predicted"/>
<gene>
    <name evidence="2" type="ORF">HINF_LOCUS66507</name>
    <name evidence="3" type="ORF">HINF_LOCUS8274</name>
</gene>
<evidence type="ECO:0000313" key="3">
    <source>
        <dbReference type="EMBL" id="CAL5984787.1"/>
    </source>
</evidence>
<reference evidence="3 4" key="2">
    <citation type="submission" date="2024-07" db="EMBL/GenBank/DDBJ databases">
        <authorList>
            <person name="Akdeniz Z."/>
        </authorList>
    </citation>
    <scope>NUCLEOTIDE SEQUENCE [LARGE SCALE GENOMIC DNA]</scope>
</reference>
<dbReference type="Proteomes" id="UP001642409">
    <property type="component" value="Unassembled WGS sequence"/>
</dbReference>
<keyword evidence="1" id="KW-0472">Membrane</keyword>
<keyword evidence="4" id="KW-1185">Reference proteome</keyword>
<evidence type="ECO:0000256" key="1">
    <source>
        <dbReference type="SAM" id="Phobius"/>
    </source>
</evidence>
<keyword evidence="1" id="KW-1133">Transmembrane helix</keyword>